<feature type="compositionally biased region" description="Low complexity" evidence="1">
    <location>
        <begin position="38"/>
        <end position="71"/>
    </location>
</feature>
<dbReference type="Proteomes" id="UP000184278">
    <property type="component" value="Unassembled WGS sequence"/>
</dbReference>
<name>A0A1M6E648_BUTFI</name>
<sequence length="971" mass="108988">QRDFGIANTNSEKYDAASAAGGATSKDNQKPKQKPKNNKSGNNTSSSGTTSTGNNTSSSSTTSTGNNTTSTADPYAEYKTGDPEVDAKIDELFETYGEDLNGLTEGDITWDWDEWDKEKDKVTKRALAAIYEKSIEKVANSFDDADCDKDRAISGNILHTTTSFRASEYPYIFGPEKISDFECYLDKDGVGYNVVQALKNAKLTNYDCEPHNSYLDIRIKGADIVVNLKHADKVHEVGVYTSEDREAKYIEWCQDHNPLEIYHNDEQKYEFEIIMDKYRFEGYAISDVEKRLIAQLFEKYFGIYDEGKTPSDQDLDVQNRLLKTCIKACQSSEAGANYIYETNTEFIKDIMDRISDFGSMAYKVLDNFNISGVEGLSSEKDSYYCINFKITRTDAGILTEYEIDTENNDHLGPDAVTNPGKDNKTGEISYCISYYTGLQYIKASEAKKPDVFKHEYELLEGNTVEEKKKNLIRLYNSTKSSADMEFLDRLFKSDASYENLFVSDPNKLSSNVQYIVGNHLKALANDNYKESGYEEYFSFINAALNGTYDGGGESRYKDDSFMLFLYKSAKITADKTTEAAWGIDLKDKEAVAKMDREMQIANHSELLLFSIWDYCKKLGCFDNAKSIKISGTSDKASDLDFTANEAFNLYYDTVVVTQTGNSGMNNYGGDYTSSVVTNHDRIDLKYGLTGSPGINAICSTEITKIYEDIERAKKELALDCTIGIASAFCNPVGKGIAMVARNILKTAIENGEVEKTDVANEILGSIDDALGSDNLDDAFKYINQLRGAVGIASSICSATNDYVDRMNNLNEQLKKYKDMQNVCLFYSVMKYEVDGSEMGYYTTLTDMDTIRLIREWDESGIEALYKKEFAVNEDSLYGDDVEVSYYLNYEDDKEHLVSSVKNYEDCKDYTEDQIKRAFYTIIHGANTLSGYSSISNIPDNLLARCIETLNGIAGSEVAPIEDEITIYRNAM</sequence>
<organism evidence="2 3">
    <name type="scientific">Butyrivibrio fibrisolvens DSM 3071</name>
    <dbReference type="NCBI Taxonomy" id="1121131"/>
    <lineage>
        <taxon>Bacteria</taxon>
        <taxon>Bacillati</taxon>
        <taxon>Bacillota</taxon>
        <taxon>Clostridia</taxon>
        <taxon>Lachnospirales</taxon>
        <taxon>Lachnospiraceae</taxon>
        <taxon>Butyrivibrio</taxon>
    </lineage>
</organism>
<dbReference type="RefSeq" id="WP_207649306.1">
    <property type="nucleotide sequence ID" value="NZ_FQXK01000041.1"/>
</dbReference>
<evidence type="ECO:0000313" key="2">
    <source>
        <dbReference type="EMBL" id="SHI80977.1"/>
    </source>
</evidence>
<reference evidence="3" key="1">
    <citation type="submission" date="2016-11" db="EMBL/GenBank/DDBJ databases">
        <authorList>
            <person name="Varghese N."/>
            <person name="Submissions S."/>
        </authorList>
    </citation>
    <scope>NUCLEOTIDE SEQUENCE [LARGE SCALE GENOMIC DNA]</scope>
    <source>
        <strain evidence="3">DSM 3071</strain>
    </source>
</reference>
<gene>
    <name evidence="2" type="ORF">SAMN02745229_03674</name>
</gene>
<proteinExistence type="predicted"/>
<evidence type="ECO:0000313" key="3">
    <source>
        <dbReference type="Proteomes" id="UP000184278"/>
    </source>
</evidence>
<feature type="non-terminal residue" evidence="2">
    <location>
        <position position="1"/>
    </location>
</feature>
<dbReference type="AlphaFoldDB" id="A0A1M6E648"/>
<protein>
    <submittedName>
        <fullName evidence="2">Uncharacterized protein</fullName>
    </submittedName>
</protein>
<keyword evidence="3" id="KW-1185">Reference proteome</keyword>
<accession>A0A1M6E648</accession>
<dbReference type="EMBL" id="FQXK01000041">
    <property type="protein sequence ID" value="SHI80977.1"/>
    <property type="molecule type" value="Genomic_DNA"/>
</dbReference>
<evidence type="ECO:0000256" key="1">
    <source>
        <dbReference type="SAM" id="MobiDB-lite"/>
    </source>
</evidence>
<feature type="region of interest" description="Disordered" evidence="1">
    <location>
        <begin position="1"/>
        <end position="82"/>
    </location>
</feature>